<reference evidence="2" key="3">
    <citation type="submission" date="2020-02" db="EMBL/GenBank/DDBJ databases">
        <authorList>
            <person name="Matsumoto Y."/>
            <person name="Motooka D."/>
            <person name="Nakamura S."/>
        </authorList>
    </citation>
    <scope>NUCLEOTIDE SEQUENCE</scope>
    <source>
        <strain evidence="2">JCM 12687</strain>
    </source>
</reference>
<dbReference type="RefSeq" id="WP_083132852.1">
    <property type="nucleotide sequence ID" value="NZ_AP022606.1"/>
</dbReference>
<organism evidence="3 4">
    <name type="scientific">Mycobacterium branderi</name>
    <dbReference type="NCBI Taxonomy" id="43348"/>
    <lineage>
        <taxon>Bacteria</taxon>
        <taxon>Bacillati</taxon>
        <taxon>Actinomycetota</taxon>
        <taxon>Actinomycetes</taxon>
        <taxon>Mycobacteriales</taxon>
        <taxon>Mycobacteriaceae</taxon>
        <taxon>Mycobacterium</taxon>
    </lineage>
</organism>
<keyword evidence="5" id="KW-1185">Reference proteome</keyword>
<keyword evidence="1" id="KW-0732">Signal</keyword>
<evidence type="ECO:0000313" key="2">
    <source>
        <dbReference type="EMBL" id="BBZ13914.1"/>
    </source>
</evidence>
<evidence type="ECO:0000256" key="1">
    <source>
        <dbReference type="SAM" id="SignalP"/>
    </source>
</evidence>
<evidence type="ECO:0000313" key="5">
    <source>
        <dbReference type="Proteomes" id="UP000467379"/>
    </source>
</evidence>
<evidence type="ECO:0008006" key="6">
    <source>
        <dbReference type="Google" id="ProtNLM"/>
    </source>
</evidence>
<gene>
    <name evidence="3" type="ORF">BST20_18485</name>
    <name evidence="2" type="ORF">MBRA_41090</name>
</gene>
<reference evidence="3 4" key="1">
    <citation type="submission" date="2016-12" db="EMBL/GenBank/DDBJ databases">
        <title>The new phylogeny of genus Mycobacterium.</title>
        <authorList>
            <person name="Tortoli E."/>
            <person name="Trovato A."/>
            <person name="Cirillo D.M."/>
        </authorList>
    </citation>
    <scope>NUCLEOTIDE SEQUENCE [LARGE SCALE GENOMIC DNA]</scope>
    <source>
        <strain evidence="3 4">DSM 44624</strain>
    </source>
</reference>
<protein>
    <recommendedName>
        <fullName evidence="6">Membrane protein, MmpS</fullName>
    </recommendedName>
</protein>
<dbReference type="Proteomes" id="UP000192441">
    <property type="component" value="Unassembled WGS sequence"/>
</dbReference>
<proteinExistence type="predicted"/>
<feature type="signal peptide" evidence="1">
    <location>
        <begin position="1"/>
        <end position="30"/>
    </location>
</feature>
<name>A0A7I7W8N8_9MYCO</name>
<dbReference type="AlphaFoldDB" id="A0A7I7W8N8"/>
<accession>A0A7I7W8N8</accession>
<evidence type="ECO:0000313" key="4">
    <source>
        <dbReference type="Proteomes" id="UP000192441"/>
    </source>
</evidence>
<sequence length="136" mass="14168">MNSAKRRWMAVAALTAAAIGPQLTPPIASADLHNVTYIARIDGVAPGGQATFRIHDNETSSTGLSSLPGNAFEANTVLTDPSRAGMQVSVPWPYSANVHCEIDVDDNVAAQVDQSVALTLANNDPNRVVSCGAPLT</sequence>
<dbReference type="OrthoDB" id="4762021at2"/>
<evidence type="ECO:0000313" key="3">
    <source>
        <dbReference type="EMBL" id="ORA35141.1"/>
    </source>
</evidence>
<dbReference type="EMBL" id="AP022606">
    <property type="protein sequence ID" value="BBZ13914.1"/>
    <property type="molecule type" value="Genomic_DNA"/>
</dbReference>
<feature type="chain" id="PRO_5044657993" description="Membrane protein, MmpS" evidence="1">
    <location>
        <begin position="31"/>
        <end position="136"/>
    </location>
</feature>
<dbReference type="EMBL" id="MVHM01000013">
    <property type="protein sequence ID" value="ORA35141.1"/>
    <property type="molecule type" value="Genomic_DNA"/>
</dbReference>
<dbReference type="Proteomes" id="UP000467379">
    <property type="component" value="Chromosome"/>
</dbReference>
<reference evidence="2 5" key="2">
    <citation type="journal article" date="2019" name="Emerg. Microbes Infect.">
        <title>Comprehensive subspecies identification of 175 nontuberculous mycobacteria species based on 7547 genomic profiles.</title>
        <authorList>
            <person name="Matsumoto Y."/>
            <person name="Kinjo T."/>
            <person name="Motooka D."/>
            <person name="Nabeya D."/>
            <person name="Jung N."/>
            <person name="Uechi K."/>
            <person name="Horii T."/>
            <person name="Iida T."/>
            <person name="Fujita J."/>
            <person name="Nakamura S."/>
        </authorList>
    </citation>
    <scope>NUCLEOTIDE SEQUENCE [LARGE SCALE GENOMIC DNA]</scope>
    <source>
        <strain evidence="2 5">JCM 12687</strain>
    </source>
</reference>